<dbReference type="GO" id="GO:0005783">
    <property type="term" value="C:endoplasmic reticulum"/>
    <property type="evidence" value="ECO:0007669"/>
    <property type="project" value="Ensembl"/>
</dbReference>
<dbReference type="GO" id="GO:0031966">
    <property type="term" value="C:mitochondrial membrane"/>
    <property type="evidence" value="ECO:0007669"/>
    <property type="project" value="Ensembl"/>
</dbReference>
<dbReference type="AlphaFoldDB" id="A0A803VTZ4"/>
<evidence type="ECO:0000313" key="3">
    <source>
        <dbReference type="Proteomes" id="UP000016665"/>
    </source>
</evidence>
<dbReference type="GO" id="GO:0005829">
    <property type="term" value="C:cytosol"/>
    <property type="evidence" value="ECO:0007669"/>
    <property type="project" value="Ensembl"/>
</dbReference>
<dbReference type="GO" id="GO:0051560">
    <property type="term" value="P:mitochondrial calcium ion homeostasis"/>
    <property type="evidence" value="ECO:0007669"/>
    <property type="project" value="Ensembl"/>
</dbReference>
<evidence type="ECO:0000256" key="1">
    <source>
        <dbReference type="ARBA" id="ARBA00029457"/>
    </source>
</evidence>
<comment type="similarity">
    <text evidence="1">Belongs to the C19orf12 family.</text>
</comment>
<sequence length="189" mass="19951">MASLSQMLHNLADQVAVQLRQKKLSPHILLYHHIMSTMIQTAAGLGLAEMPIRADDVMQLLSHVAQVKGMKAAVAHSGRGALLTGASAFVGGMLGGPPGIAVGGALGGLVGWMTSGQFKSVPQILVELPAVERQKLCTEAMAVVKNLNWTDAAQLIALVMANSTLTEKVIGVLTTYLKNELQAQIKYGE</sequence>
<dbReference type="GeneTree" id="ENSGT00390000009077"/>
<accession>A0A803VTZ4</accession>
<organism evidence="2 3">
    <name type="scientific">Ficedula albicollis</name>
    <name type="common">Collared flycatcher</name>
    <name type="synonym">Muscicapa albicollis</name>
    <dbReference type="NCBI Taxonomy" id="59894"/>
    <lineage>
        <taxon>Eukaryota</taxon>
        <taxon>Metazoa</taxon>
        <taxon>Chordata</taxon>
        <taxon>Craniata</taxon>
        <taxon>Vertebrata</taxon>
        <taxon>Euteleostomi</taxon>
        <taxon>Archelosauria</taxon>
        <taxon>Archosauria</taxon>
        <taxon>Dinosauria</taxon>
        <taxon>Saurischia</taxon>
        <taxon>Theropoda</taxon>
        <taxon>Coelurosauria</taxon>
        <taxon>Aves</taxon>
        <taxon>Neognathae</taxon>
        <taxon>Neoaves</taxon>
        <taxon>Telluraves</taxon>
        <taxon>Australaves</taxon>
        <taxon>Passeriformes</taxon>
        <taxon>Muscicapidae</taxon>
        <taxon>Ficedula</taxon>
    </lineage>
</organism>
<reference evidence="2" key="2">
    <citation type="submission" date="2025-08" db="UniProtKB">
        <authorList>
            <consortium name="Ensembl"/>
        </authorList>
    </citation>
    <scope>IDENTIFICATION</scope>
</reference>
<dbReference type="PANTHER" id="PTHR31493">
    <property type="entry name" value="NAZO FAMILY MEMBER"/>
    <property type="match status" value="1"/>
</dbReference>
<dbReference type="InterPro" id="IPR033369">
    <property type="entry name" value="C19orf12"/>
</dbReference>
<dbReference type="GO" id="GO:0006915">
    <property type="term" value="P:apoptotic process"/>
    <property type="evidence" value="ECO:0007669"/>
    <property type="project" value="Ensembl"/>
</dbReference>
<dbReference type="Ensembl" id="ENSFALT00000036173.1">
    <property type="protein sequence ID" value="ENSFALP00000026200.1"/>
    <property type="gene ID" value="ENSFALG00000000215.2"/>
</dbReference>
<reference evidence="2 3" key="1">
    <citation type="journal article" date="2012" name="Nature">
        <title>The genomic landscape of species divergence in Ficedula flycatchers.</title>
        <authorList>
            <person name="Ellegren H."/>
            <person name="Smeds L."/>
            <person name="Burri R."/>
            <person name="Olason P.I."/>
            <person name="Backstrom N."/>
            <person name="Kawakami T."/>
            <person name="Kunstner A."/>
            <person name="Makinen H."/>
            <person name="Nadachowska-Brzyska K."/>
            <person name="Qvarnstrom A."/>
            <person name="Uebbing S."/>
            <person name="Wolf J.B."/>
        </authorList>
    </citation>
    <scope>NUCLEOTIDE SEQUENCE [LARGE SCALE GENOMIC DNA]</scope>
</reference>
<protein>
    <submittedName>
        <fullName evidence="2">Chromosome 19 open reading frame 12</fullName>
    </submittedName>
</protein>
<dbReference type="PANTHER" id="PTHR31493:SF1">
    <property type="entry name" value="PROTEIN C19ORF12"/>
    <property type="match status" value="1"/>
</dbReference>
<dbReference type="Proteomes" id="UP000016665">
    <property type="component" value="Chromosome 11"/>
</dbReference>
<gene>
    <name evidence="2" type="primary">C19orf12</name>
</gene>
<evidence type="ECO:0000313" key="2">
    <source>
        <dbReference type="Ensembl" id="ENSFALP00000026200.1"/>
    </source>
</evidence>
<dbReference type="GO" id="GO:0006979">
    <property type="term" value="P:response to oxidative stress"/>
    <property type="evidence" value="ECO:0007669"/>
    <property type="project" value="Ensembl"/>
</dbReference>
<name>A0A803VTZ4_FICAL</name>
<dbReference type="Pfam" id="PF20721">
    <property type="entry name" value="C19orf12"/>
    <property type="match status" value="1"/>
</dbReference>
<proteinExistence type="inferred from homology"/>
<keyword evidence="3" id="KW-1185">Reference proteome</keyword>
<dbReference type="GO" id="GO:0006914">
    <property type="term" value="P:autophagy"/>
    <property type="evidence" value="ECO:0007669"/>
    <property type="project" value="Ensembl"/>
</dbReference>
<reference evidence="2" key="3">
    <citation type="submission" date="2025-09" db="UniProtKB">
        <authorList>
            <consortium name="Ensembl"/>
        </authorList>
    </citation>
    <scope>IDENTIFICATION</scope>
</reference>